<dbReference type="InterPro" id="IPR006042">
    <property type="entry name" value="Xan_ur_permease"/>
</dbReference>
<evidence type="ECO:0000256" key="2">
    <source>
        <dbReference type="ARBA" id="ARBA00008821"/>
    </source>
</evidence>
<accession>A0ABS2WG94</accession>
<evidence type="ECO:0000313" key="10">
    <source>
        <dbReference type="Proteomes" id="UP001177120"/>
    </source>
</evidence>
<feature type="transmembrane region" description="Helical" evidence="8">
    <location>
        <begin position="330"/>
        <end position="350"/>
    </location>
</feature>
<feature type="transmembrane region" description="Helical" evidence="8">
    <location>
        <begin position="21"/>
        <end position="39"/>
    </location>
</feature>
<comment type="caution">
    <text evidence="9">The sequence shown here is derived from an EMBL/GenBank/DDBJ whole genome shotgun (WGS) entry which is preliminary data.</text>
</comment>
<feature type="transmembrane region" description="Helical" evidence="8">
    <location>
        <begin position="396"/>
        <end position="415"/>
    </location>
</feature>
<organism evidence="9 10">
    <name type="scientific">Polycladomyces zharkentensis</name>
    <dbReference type="NCBI Taxonomy" id="2807616"/>
    <lineage>
        <taxon>Bacteria</taxon>
        <taxon>Bacillati</taxon>
        <taxon>Bacillota</taxon>
        <taxon>Bacilli</taxon>
        <taxon>Bacillales</taxon>
        <taxon>Thermoactinomycetaceae</taxon>
        <taxon>Polycladomyces</taxon>
    </lineage>
</organism>
<feature type="transmembrane region" description="Helical" evidence="8">
    <location>
        <begin position="252"/>
        <end position="270"/>
    </location>
</feature>
<dbReference type="PANTHER" id="PTHR42810">
    <property type="entry name" value="PURINE PERMEASE C1399.01C-RELATED"/>
    <property type="match status" value="1"/>
</dbReference>
<evidence type="ECO:0000256" key="3">
    <source>
        <dbReference type="ARBA" id="ARBA00022448"/>
    </source>
</evidence>
<name>A0ABS2WG94_9BACL</name>
<dbReference type="NCBIfam" id="TIGR00801">
    <property type="entry name" value="ncs2"/>
    <property type="match status" value="1"/>
</dbReference>
<dbReference type="Pfam" id="PF00860">
    <property type="entry name" value="Xan_ur_permease"/>
    <property type="match status" value="2"/>
</dbReference>
<evidence type="ECO:0000256" key="4">
    <source>
        <dbReference type="ARBA" id="ARBA00022692"/>
    </source>
</evidence>
<keyword evidence="4 8" id="KW-0812">Transmembrane</keyword>
<feature type="transmembrane region" description="Helical" evidence="8">
    <location>
        <begin position="45"/>
        <end position="61"/>
    </location>
</feature>
<keyword evidence="10" id="KW-1185">Reference proteome</keyword>
<dbReference type="PANTHER" id="PTHR42810:SF2">
    <property type="entry name" value="PURINE PERMEASE C1399.01C-RELATED"/>
    <property type="match status" value="1"/>
</dbReference>
<dbReference type="Proteomes" id="UP001177120">
    <property type="component" value="Unassembled WGS sequence"/>
</dbReference>
<feature type="transmembrane region" description="Helical" evidence="8">
    <location>
        <begin position="188"/>
        <end position="206"/>
    </location>
</feature>
<dbReference type="PROSITE" id="PS01116">
    <property type="entry name" value="XANTH_URACIL_PERMASE"/>
    <property type="match status" value="1"/>
</dbReference>
<evidence type="ECO:0000256" key="6">
    <source>
        <dbReference type="ARBA" id="ARBA00023136"/>
    </source>
</evidence>
<feature type="transmembrane region" description="Helical" evidence="8">
    <location>
        <begin position="92"/>
        <end position="110"/>
    </location>
</feature>
<dbReference type="EMBL" id="JAFHAP010000004">
    <property type="protein sequence ID" value="MBN2908340.1"/>
    <property type="molecule type" value="Genomic_DNA"/>
</dbReference>
<evidence type="ECO:0000256" key="8">
    <source>
        <dbReference type="SAM" id="Phobius"/>
    </source>
</evidence>
<dbReference type="InterPro" id="IPR006043">
    <property type="entry name" value="NCS2"/>
</dbReference>
<dbReference type="RefSeq" id="WP_205492495.1">
    <property type="nucleotide sequence ID" value="NZ_JAFHAP010000004.1"/>
</dbReference>
<feature type="region of interest" description="Disordered" evidence="7">
    <location>
        <begin position="443"/>
        <end position="466"/>
    </location>
</feature>
<proteinExistence type="inferred from homology"/>
<comment type="similarity">
    <text evidence="2">Belongs to the nucleobase:cation symporter-2 (NCS2) (TC 2.A.40) family.</text>
</comment>
<evidence type="ECO:0000313" key="9">
    <source>
        <dbReference type="EMBL" id="MBN2908340.1"/>
    </source>
</evidence>
<keyword evidence="3" id="KW-0813">Transport</keyword>
<sequence length="466" mass="48372">MKRNMVLDVHERPQALKWLALSLQHLFAMFGATILVPLLTGLEPSVALLSSGIGTIAYLIVTKGKIPAYLGSSFAFIVPIITVTKAEGVGAALFGCFLSGLVYGVVALAVSKYGVGWLDRLLPPVVIGSIIIVIGLALAGVAVDMASTTKVVQEVPTTAQALSALPGKVESVDPQAGTVTLKVYSLKHFGVAMATLAIAILASLVFRGFLNLIPVLVGIAGGYIVAYIAGLVDLTPVKQASWFALPDFHTPTVSWKAAFVIVPVTLVTLTEHIGHLMVTSSIMNRDLAKNPGLHRSLLGDGVATSIAAMIGGPPSTTYGENIGVMAITRIFSVWVIGGAAVFAMAFSFIGKLSALISTVPPAVMGGVSILLFGIIASAGLRMLVENGVDFNDRRNLVIASVVLVIGVGGAALKLVGIHLEIEGMALATLVGMFLNLVLPKGGERPEESDQSQGEPAVNRPVSGQIG</sequence>
<evidence type="ECO:0000256" key="5">
    <source>
        <dbReference type="ARBA" id="ARBA00022989"/>
    </source>
</evidence>
<feature type="transmembrane region" description="Helical" evidence="8">
    <location>
        <begin position="122"/>
        <end position="143"/>
    </location>
</feature>
<reference evidence="9" key="1">
    <citation type="journal article" date="2024" name="Int. J. Syst. Evol. Microbiol.">
        <title>Polycladomyces zharkentensis sp. nov., a novel thermophilic cellulose- and starch-degrading member of the Bacillota from a geothermal aquifer in Kazakhstan.</title>
        <authorList>
            <person name="Mashzhan A."/>
            <person name="Kistaubayeva A."/>
            <person name="Javier-Lopez R."/>
            <person name="Bissenova U."/>
            <person name="Bissenbay A."/>
            <person name="Birkeland N.K."/>
        </authorList>
    </citation>
    <scope>NUCLEOTIDE SEQUENCE</scope>
    <source>
        <strain evidence="9">ZKZ2T</strain>
    </source>
</reference>
<keyword evidence="6 8" id="KW-0472">Membrane</keyword>
<protein>
    <submittedName>
        <fullName evidence="9">Uracil permease</fullName>
    </submittedName>
</protein>
<dbReference type="NCBIfam" id="NF007995">
    <property type="entry name" value="PRK10720.1"/>
    <property type="match status" value="1"/>
</dbReference>
<comment type="subcellular location">
    <subcellularLocation>
        <location evidence="1">Membrane</location>
        <topology evidence="1">Multi-pass membrane protein</topology>
    </subcellularLocation>
</comment>
<evidence type="ECO:0000256" key="7">
    <source>
        <dbReference type="SAM" id="MobiDB-lite"/>
    </source>
</evidence>
<feature type="transmembrane region" description="Helical" evidence="8">
    <location>
        <begin position="213"/>
        <end position="232"/>
    </location>
</feature>
<feature type="transmembrane region" description="Helical" evidence="8">
    <location>
        <begin position="362"/>
        <end position="384"/>
    </location>
</feature>
<gene>
    <name evidence="9" type="primary">uraA</name>
    <name evidence="9" type="ORF">JQC72_02240</name>
</gene>
<keyword evidence="5 8" id="KW-1133">Transmembrane helix</keyword>
<evidence type="ECO:0000256" key="1">
    <source>
        <dbReference type="ARBA" id="ARBA00004141"/>
    </source>
</evidence>
<feature type="transmembrane region" description="Helical" evidence="8">
    <location>
        <begin position="68"/>
        <end position="86"/>
    </location>
</feature>